<dbReference type="InterPro" id="IPR036388">
    <property type="entry name" value="WH-like_DNA-bd_sf"/>
</dbReference>
<dbReference type="Gene3D" id="1.10.10.10">
    <property type="entry name" value="Winged helix-like DNA-binding domain superfamily/Winged helix DNA-binding domain"/>
    <property type="match status" value="1"/>
</dbReference>
<keyword evidence="2" id="KW-1185">Reference proteome</keyword>
<dbReference type="AlphaFoldDB" id="A0A9E7STK3"/>
<dbReference type="Proteomes" id="UP001056855">
    <property type="component" value="Chromosome"/>
</dbReference>
<dbReference type="KEGG" id="sawl:NGM29_00315"/>
<dbReference type="GeneID" id="73288443"/>
<organism evidence="1 2">
    <name type="scientific">Natronosalvus rutilus</name>
    <dbReference type="NCBI Taxonomy" id="2953753"/>
    <lineage>
        <taxon>Archaea</taxon>
        <taxon>Methanobacteriati</taxon>
        <taxon>Methanobacteriota</taxon>
        <taxon>Stenosarchaea group</taxon>
        <taxon>Halobacteria</taxon>
        <taxon>Halobacteriales</taxon>
        <taxon>Natrialbaceae</taxon>
        <taxon>Natronosalvus</taxon>
    </lineage>
</organism>
<gene>
    <name evidence="1" type="ORF">NGM29_00315</name>
</gene>
<evidence type="ECO:0000313" key="1">
    <source>
        <dbReference type="EMBL" id="UTF53769.1"/>
    </source>
</evidence>
<dbReference type="EMBL" id="CP100355">
    <property type="protein sequence ID" value="UTF53769.1"/>
    <property type="molecule type" value="Genomic_DNA"/>
</dbReference>
<proteinExistence type="predicted"/>
<dbReference type="RefSeq" id="WP_254158289.1">
    <property type="nucleotide sequence ID" value="NZ_CP100355.1"/>
</dbReference>
<reference evidence="1" key="1">
    <citation type="submission" date="2022-06" db="EMBL/GenBank/DDBJ databases">
        <title>Diverse halophilic archaea isolated from saline environments.</title>
        <authorList>
            <person name="Cui H.-L."/>
        </authorList>
    </citation>
    <scope>NUCLEOTIDE SEQUENCE</scope>
    <source>
        <strain evidence="1">WLHS1</strain>
    </source>
</reference>
<evidence type="ECO:0000313" key="2">
    <source>
        <dbReference type="Proteomes" id="UP001056855"/>
    </source>
</evidence>
<sequence>MQTDVRQQPLVAVPPDIESAQAKLIYLSLAVWEGTSVDDLCTELDVEKGAALSILGTLRERGHVERLDGRYRVC</sequence>
<protein>
    <submittedName>
        <fullName evidence="1">Helix-turn-helix domain-containing protein</fullName>
    </submittedName>
</protein>
<dbReference type="SUPFAM" id="SSF46785">
    <property type="entry name" value="Winged helix' DNA-binding domain"/>
    <property type="match status" value="1"/>
</dbReference>
<name>A0A9E7STK3_9EURY</name>
<dbReference type="InterPro" id="IPR036390">
    <property type="entry name" value="WH_DNA-bd_sf"/>
</dbReference>
<accession>A0A9E7STK3</accession>